<feature type="domain" description="AB hydrolase-1" evidence="2">
    <location>
        <begin position="98"/>
        <end position="266"/>
    </location>
</feature>
<sequence>MFRSRSFLALVQIFASLSTSALASTPSPRCIEFTIPVTATSINVDIPDVTFTTVQSVVDLLESTAPILNTSETSSFDISARFCYPTKVVASRKNTVQLLVHGITYTKSYWSALDYSPAVSNQLYSWVDFAAANGYPTLAFDRPGNGNSTRRDPFQIEQVPMHAAVTNEIVKGLKAGHFVNQKFDKVILVGHSLGSMIANNMAVTYGDFADALVLTGYTRFGTPTSVIESDPFPAAEFSKKFASLNSGYLVTSLESGRELAFFGRNDTFDPKVANIDFQIQDVVGIGELVTANSFEAPDFTGPVAVITGRQDAAFCFVNNTVLGDCGQGANSLPAQVSSFFPNASNFSYFVPENIGHCINLHLKAREAFAFAHSWLQSVGF</sequence>
<comment type="caution">
    <text evidence="3">The sequence shown here is derived from an EMBL/GenBank/DDBJ whole genome shotgun (WGS) entry which is preliminary data.</text>
</comment>
<feature type="non-terminal residue" evidence="3">
    <location>
        <position position="380"/>
    </location>
</feature>
<evidence type="ECO:0000313" key="4">
    <source>
        <dbReference type="Proteomes" id="UP000258309"/>
    </source>
</evidence>
<evidence type="ECO:0000259" key="2">
    <source>
        <dbReference type="Pfam" id="PF12697"/>
    </source>
</evidence>
<dbReference type="Proteomes" id="UP000258309">
    <property type="component" value="Unassembled WGS sequence"/>
</dbReference>
<dbReference type="OrthoDB" id="190201at2759"/>
<dbReference type="SUPFAM" id="SSF53474">
    <property type="entry name" value="alpha/beta-Hydrolases"/>
    <property type="match status" value="1"/>
</dbReference>
<feature type="non-terminal residue" evidence="3">
    <location>
        <position position="1"/>
    </location>
</feature>
<dbReference type="InterPro" id="IPR050266">
    <property type="entry name" value="AB_hydrolase_sf"/>
</dbReference>
<name>A0A3E2GSJ8_SCYLI</name>
<dbReference type="Pfam" id="PF12697">
    <property type="entry name" value="Abhydrolase_6"/>
    <property type="match status" value="1"/>
</dbReference>
<keyword evidence="1" id="KW-0732">Signal</keyword>
<evidence type="ECO:0000256" key="1">
    <source>
        <dbReference type="SAM" id="SignalP"/>
    </source>
</evidence>
<reference evidence="3 4" key="1">
    <citation type="submission" date="2018-05" db="EMBL/GenBank/DDBJ databases">
        <title>Draft genome sequence of Scytalidium lignicola DSM 105466, a ubiquitous saprotrophic fungus.</title>
        <authorList>
            <person name="Buettner E."/>
            <person name="Gebauer A.M."/>
            <person name="Hofrichter M."/>
            <person name="Liers C."/>
            <person name="Kellner H."/>
        </authorList>
    </citation>
    <scope>NUCLEOTIDE SEQUENCE [LARGE SCALE GENOMIC DNA]</scope>
    <source>
        <strain evidence="3 4">DSM 105466</strain>
    </source>
</reference>
<feature type="chain" id="PRO_5017651206" description="AB hydrolase-1 domain-containing protein" evidence="1">
    <location>
        <begin position="24"/>
        <end position="380"/>
    </location>
</feature>
<gene>
    <name evidence="3" type="ORF">B7463_g12360</name>
</gene>
<keyword evidence="4" id="KW-1185">Reference proteome</keyword>
<protein>
    <recommendedName>
        <fullName evidence="2">AB hydrolase-1 domain-containing protein</fullName>
    </recommendedName>
</protein>
<dbReference type="GO" id="GO:0046464">
    <property type="term" value="P:acylglycerol catabolic process"/>
    <property type="evidence" value="ECO:0007669"/>
    <property type="project" value="TreeGrafter"/>
</dbReference>
<dbReference type="PANTHER" id="PTHR43798:SF5">
    <property type="entry name" value="MONOACYLGLYCEROL LIPASE ABHD6"/>
    <property type="match status" value="1"/>
</dbReference>
<dbReference type="EMBL" id="NCSJ02000540">
    <property type="protein sequence ID" value="RFU23978.1"/>
    <property type="molecule type" value="Genomic_DNA"/>
</dbReference>
<dbReference type="InterPro" id="IPR000073">
    <property type="entry name" value="AB_hydrolase_1"/>
</dbReference>
<dbReference type="AlphaFoldDB" id="A0A3E2GSJ8"/>
<dbReference type="OMA" id="SNETGHE"/>
<dbReference type="GO" id="GO:0047372">
    <property type="term" value="F:monoacylglycerol lipase activity"/>
    <property type="evidence" value="ECO:0007669"/>
    <property type="project" value="TreeGrafter"/>
</dbReference>
<proteinExistence type="predicted"/>
<dbReference type="Gene3D" id="3.40.50.1820">
    <property type="entry name" value="alpha/beta hydrolase"/>
    <property type="match status" value="1"/>
</dbReference>
<evidence type="ECO:0000313" key="3">
    <source>
        <dbReference type="EMBL" id="RFU23978.1"/>
    </source>
</evidence>
<dbReference type="GO" id="GO:0016020">
    <property type="term" value="C:membrane"/>
    <property type="evidence" value="ECO:0007669"/>
    <property type="project" value="TreeGrafter"/>
</dbReference>
<organism evidence="3 4">
    <name type="scientific">Scytalidium lignicola</name>
    <name type="common">Hyphomycete</name>
    <dbReference type="NCBI Taxonomy" id="5539"/>
    <lineage>
        <taxon>Eukaryota</taxon>
        <taxon>Fungi</taxon>
        <taxon>Dikarya</taxon>
        <taxon>Ascomycota</taxon>
        <taxon>Pezizomycotina</taxon>
        <taxon>Leotiomycetes</taxon>
        <taxon>Leotiomycetes incertae sedis</taxon>
        <taxon>Scytalidium</taxon>
    </lineage>
</organism>
<dbReference type="PANTHER" id="PTHR43798">
    <property type="entry name" value="MONOACYLGLYCEROL LIPASE"/>
    <property type="match status" value="1"/>
</dbReference>
<accession>A0A3E2GSJ8</accession>
<dbReference type="InterPro" id="IPR029058">
    <property type="entry name" value="AB_hydrolase_fold"/>
</dbReference>
<feature type="signal peptide" evidence="1">
    <location>
        <begin position="1"/>
        <end position="23"/>
    </location>
</feature>